<dbReference type="PANTHER" id="PTHR30055">
    <property type="entry name" value="HTH-TYPE TRANSCRIPTIONAL REGULATOR RUTR"/>
    <property type="match status" value="1"/>
</dbReference>
<comment type="caution">
    <text evidence="6">The sequence shown here is derived from an EMBL/GenBank/DDBJ whole genome shotgun (WGS) entry which is preliminary data.</text>
</comment>
<proteinExistence type="predicted"/>
<evidence type="ECO:0000256" key="1">
    <source>
        <dbReference type="ARBA" id="ARBA00023015"/>
    </source>
</evidence>
<name>A0A7C4Q3S1_9CHLR</name>
<gene>
    <name evidence="6" type="ORF">ENT17_11425</name>
</gene>
<dbReference type="InterPro" id="IPR041483">
    <property type="entry name" value="TetR_C_34"/>
</dbReference>
<evidence type="ECO:0000256" key="3">
    <source>
        <dbReference type="ARBA" id="ARBA00023163"/>
    </source>
</evidence>
<dbReference type="EMBL" id="DSXR01000117">
    <property type="protein sequence ID" value="HGS88208.1"/>
    <property type="molecule type" value="Genomic_DNA"/>
</dbReference>
<dbReference type="AlphaFoldDB" id="A0A7C4Q3S1"/>
<evidence type="ECO:0000256" key="2">
    <source>
        <dbReference type="ARBA" id="ARBA00023125"/>
    </source>
</evidence>
<dbReference type="PRINTS" id="PR00455">
    <property type="entry name" value="HTHTETR"/>
</dbReference>
<keyword evidence="2 4" id="KW-0238">DNA-binding</keyword>
<dbReference type="GO" id="GO:0003700">
    <property type="term" value="F:DNA-binding transcription factor activity"/>
    <property type="evidence" value="ECO:0007669"/>
    <property type="project" value="TreeGrafter"/>
</dbReference>
<dbReference type="InterPro" id="IPR001647">
    <property type="entry name" value="HTH_TetR"/>
</dbReference>
<sequence length="217" mass="23862">MPRTRAISPAQKDARRTAILTAAAQLFQNAPYDQILMQQIADQANLAKGTLFLYFESKEHLFLALTVEALHQWLADLNADLRTVTPPLMTLAFTRLVERSLRRQPLLLPLLTLHPQRLAESMSAATQQDLQKALNPSLTTCAALTEHLLPYLQPGQGRLILQRILALIIGLPGSAALTPADDSPSDVFAELAAVLNLQLYALETLHRRKSATATTAN</sequence>
<dbReference type="InterPro" id="IPR050109">
    <property type="entry name" value="HTH-type_TetR-like_transc_reg"/>
</dbReference>
<evidence type="ECO:0000259" key="5">
    <source>
        <dbReference type="PROSITE" id="PS50977"/>
    </source>
</evidence>
<keyword evidence="3" id="KW-0804">Transcription</keyword>
<feature type="DNA-binding region" description="H-T-H motif" evidence="4">
    <location>
        <begin position="36"/>
        <end position="55"/>
    </location>
</feature>
<evidence type="ECO:0000313" key="6">
    <source>
        <dbReference type="EMBL" id="HGS88208.1"/>
    </source>
</evidence>
<reference evidence="6" key="1">
    <citation type="journal article" date="2020" name="mSystems">
        <title>Genome- and Community-Level Interaction Insights into Carbon Utilization and Element Cycling Functions of Hydrothermarchaeota in Hydrothermal Sediment.</title>
        <authorList>
            <person name="Zhou Z."/>
            <person name="Liu Y."/>
            <person name="Xu W."/>
            <person name="Pan J."/>
            <person name="Luo Z.H."/>
            <person name="Li M."/>
        </authorList>
    </citation>
    <scope>NUCLEOTIDE SEQUENCE [LARGE SCALE GENOMIC DNA]</scope>
    <source>
        <strain evidence="6">SpSt-556</strain>
    </source>
</reference>
<dbReference type="PROSITE" id="PS50977">
    <property type="entry name" value="HTH_TETR_2"/>
    <property type="match status" value="1"/>
</dbReference>
<dbReference type="Pfam" id="PF00440">
    <property type="entry name" value="TetR_N"/>
    <property type="match status" value="1"/>
</dbReference>
<protein>
    <submittedName>
        <fullName evidence="6">TetR/AcrR family transcriptional regulator</fullName>
    </submittedName>
</protein>
<dbReference type="Gene3D" id="1.10.357.10">
    <property type="entry name" value="Tetracycline Repressor, domain 2"/>
    <property type="match status" value="1"/>
</dbReference>
<dbReference type="GO" id="GO:0000976">
    <property type="term" value="F:transcription cis-regulatory region binding"/>
    <property type="evidence" value="ECO:0007669"/>
    <property type="project" value="TreeGrafter"/>
</dbReference>
<feature type="domain" description="HTH tetR-type" evidence="5">
    <location>
        <begin position="13"/>
        <end position="73"/>
    </location>
</feature>
<organism evidence="6">
    <name type="scientific">Bellilinea caldifistulae</name>
    <dbReference type="NCBI Taxonomy" id="360411"/>
    <lineage>
        <taxon>Bacteria</taxon>
        <taxon>Bacillati</taxon>
        <taxon>Chloroflexota</taxon>
        <taxon>Anaerolineae</taxon>
        <taxon>Anaerolineales</taxon>
        <taxon>Anaerolineaceae</taxon>
        <taxon>Bellilinea</taxon>
    </lineage>
</organism>
<dbReference type="PANTHER" id="PTHR30055:SF234">
    <property type="entry name" value="HTH-TYPE TRANSCRIPTIONAL REGULATOR BETI"/>
    <property type="match status" value="1"/>
</dbReference>
<keyword evidence="1" id="KW-0805">Transcription regulation</keyword>
<evidence type="ECO:0000256" key="4">
    <source>
        <dbReference type="PROSITE-ProRule" id="PRU00335"/>
    </source>
</evidence>
<dbReference type="SUPFAM" id="SSF46689">
    <property type="entry name" value="Homeodomain-like"/>
    <property type="match status" value="1"/>
</dbReference>
<dbReference type="Pfam" id="PF17929">
    <property type="entry name" value="TetR_C_34"/>
    <property type="match status" value="1"/>
</dbReference>
<dbReference type="InterPro" id="IPR009057">
    <property type="entry name" value="Homeodomain-like_sf"/>
</dbReference>
<accession>A0A7C4Q3S1</accession>